<feature type="region of interest" description="Disordered" evidence="4">
    <location>
        <begin position="239"/>
        <end position="262"/>
    </location>
</feature>
<dbReference type="PROSITE" id="PS51375">
    <property type="entry name" value="PPR"/>
    <property type="match status" value="7"/>
</dbReference>
<organism evidence="5 6">
    <name type="scientific">Nepenthes gracilis</name>
    <name type="common">Slender pitcher plant</name>
    <dbReference type="NCBI Taxonomy" id="150966"/>
    <lineage>
        <taxon>Eukaryota</taxon>
        <taxon>Viridiplantae</taxon>
        <taxon>Streptophyta</taxon>
        <taxon>Embryophyta</taxon>
        <taxon>Tracheophyta</taxon>
        <taxon>Spermatophyta</taxon>
        <taxon>Magnoliopsida</taxon>
        <taxon>eudicotyledons</taxon>
        <taxon>Gunneridae</taxon>
        <taxon>Pentapetalae</taxon>
        <taxon>Caryophyllales</taxon>
        <taxon>Nepenthaceae</taxon>
        <taxon>Nepenthes</taxon>
    </lineage>
</organism>
<dbReference type="GO" id="GO:0009570">
    <property type="term" value="C:chloroplast stroma"/>
    <property type="evidence" value="ECO:0007669"/>
    <property type="project" value="TreeGrafter"/>
</dbReference>
<reference evidence="5" key="1">
    <citation type="submission" date="2023-05" db="EMBL/GenBank/DDBJ databases">
        <title>Nepenthes gracilis genome sequencing.</title>
        <authorList>
            <person name="Fukushima K."/>
        </authorList>
    </citation>
    <scope>NUCLEOTIDE SEQUENCE</scope>
    <source>
        <strain evidence="5">SING2019-196</strain>
    </source>
</reference>
<protein>
    <recommendedName>
        <fullName evidence="7">Pentatricopeptide repeat-containing protein</fullName>
    </recommendedName>
</protein>
<dbReference type="EMBL" id="BSYO01000029">
    <property type="protein sequence ID" value="GMH25074.1"/>
    <property type="molecule type" value="Genomic_DNA"/>
</dbReference>
<dbReference type="Pfam" id="PF15346">
    <property type="entry name" value="ARGLU"/>
    <property type="match status" value="1"/>
</dbReference>
<dbReference type="Proteomes" id="UP001279734">
    <property type="component" value="Unassembled WGS sequence"/>
</dbReference>
<feature type="repeat" description="PPR" evidence="3">
    <location>
        <begin position="592"/>
        <end position="626"/>
    </location>
</feature>
<dbReference type="Pfam" id="PF13041">
    <property type="entry name" value="PPR_2"/>
    <property type="match status" value="3"/>
</dbReference>
<comment type="similarity">
    <text evidence="1">Belongs to the PPR family. P subfamily.</text>
</comment>
<dbReference type="GO" id="GO:0045727">
    <property type="term" value="P:positive regulation of translation"/>
    <property type="evidence" value="ECO:0007669"/>
    <property type="project" value="TreeGrafter"/>
</dbReference>
<dbReference type="GO" id="GO:0003729">
    <property type="term" value="F:mRNA binding"/>
    <property type="evidence" value="ECO:0007669"/>
    <property type="project" value="TreeGrafter"/>
</dbReference>
<evidence type="ECO:0008006" key="7">
    <source>
        <dbReference type="Google" id="ProtNLM"/>
    </source>
</evidence>
<feature type="compositionally biased region" description="Basic and acidic residues" evidence="4">
    <location>
        <begin position="107"/>
        <end position="124"/>
    </location>
</feature>
<feature type="compositionally biased region" description="Basic and acidic residues" evidence="4">
    <location>
        <begin position="239"/>
        <end position="252"/>
    </location>
</feature>
<dbReference type="Pfam" id="PF01535">
    <property type="entry name" value="PPR"/>
    <property type="match status" value="1"/>
</dbReference>
<evidence type="ECO:0000256" key="3">
    <source>
        <dbReference type="PROSITE-ProRule" id="PRU00708"/>
    </source>
</evidence>
<feature type="repeat" description="PPR" evidence="3">
    <location>
        <begin position="662"/>
        <end position="696"/>
    </location>
</feature>
<evidence type="ECO:0000256" key="4">
    <source>
        <dbReference type="SAM" id="MobiDB-lite"/>
    </source>
</evidence>
<dbReference type="Gene3D" id="1.25.40.10">
    <property type="entry name" value="Tetratricopeptide repeat domain"/>
    <property type="match status" value="3"/>
</dbReference>
<sequence>MKCPADFHRNRRLARSSLQIFVLRGRVLHSVCRRNRRDRSRSPYSSHSHSRRKSRSISPRRRRKSHSRSPRRQTSRSLTLRRYRRRQYNSTSLSPIQKSRSPSLGSVERRNASEKLKQEEEERQRRQQEAELKLIEEESAKRVEAAIQKKVAESLESVEIKLEIQRCLEVGRKKVNEEVAAQLEKEKKAALIEARKKEELAHKEKGELERMLEENRRRIEEAQRTEALEQQRREEERYRELEEMQRQKEQAMRRKKQQEEEEKAKQMPAAVFIWLLGWRERRTEDRSSFTSHGCRSVRQSSSPFPLPKFEVRKSPLASYAGKIWVPEHSKKPTTLSLALTPADLRLKDMAAGLMSLNGLQHFMASQESITTIPSIHVLSPQINFRTTRSLQSNAATTIAVPAHNKGSISKTSGPASQKPRAVPYSVRQAAVIEIQQSSDLDFALARSGKLLKVQDLNIMLRNFGRLRRWKDLSQLFEWMQMHEKVNRSSYSSYIKFMGESMNLALALETYDGINDDSTRNNVSVCNSLLSCLVKSNKFDSAIDWFHRMKQNGLEPDAVTYSTLLAGCIKMKNGYSRALDLVLELENNGISMDSVIYGALIAVCAANGQCKEAERYFLRMKAEGHSPNFYHYSSLLNAYSADGNYHEADELVKAVKDAGLVPNKVMWTTLLKVYTRGGLFEKARLLLSELETLGYAGDEMPYCLLMDALSKSGQIHEAKLVFDEMNKRQVKSDGYAHSILISAFCRGGMLKEAKQLATDYAAAYDRYDLVILNTMLCAYCRVSDMENVMQTLRKMDQLAISPDQNTFHILIKYFCKEKLYLLACQTMQDMHSKGHQVVEDHCSSLISHLGKMGAHSEAFSVYNILRYSKRTLCKALHEKILHILIAGKLLKDAYVVVKDNGRSISQLAIKKFSTAFMKSGNINLINDVLKAIHASGHKIDQEVLQMAMSRHVGQPEKKELLLQLLQWMPSHGYVFEVPLIDSYEFLSLPVLKAVNELRPPTDDDSCVLGKGCDFCRGRDSADEIASSQ</sequence>
<feature type="repeat" description="PPR" evidence="3">
    <location>
        <begin position="627"/>
        <end position="661"/>
    </location>
</feature>
<accession>A0AAD3T991</accession>
<feature type="region of interest" description="Disordered" evidence="4">
    <location>
        <begin position="34"/>
        <end position="124"/>
    </location>
</feature>
<feature type="compositionally biased region" description="Polar residues" evidence="4">
    <location>
        <begin position="93"/>
        <end position="104"/>
    </location>
</feature>
<proteinExistence type="inferred from homology"/>
<keyword evidence="2" id="KW-0677">Repeat</keyword>
<dbReference type="InterPro" id="IPR011990">
    <property type="entry name" value="TPR-like_helical_dom_sf"/>
</dbReference>
<keyword evidence="6" id="KW-1185">Reference proteome</keyword>
<evidence type="ECO:0000313" key="5">
    <source>
        <dbReference type="EMBL" id="GMH25074.1"/>
    </source>
</evidence>
<feature type="repeat" description="PPR" evidence="3">
    <location>
        <begin position="556"/>
        <end position="591"/>
    </location>
</feature>
<comment type="caution">
    <text evidence="5">The sequence shown here is derived from an EMBL/GenBank/DDBJ whole genome shotgun (WGS) entry which is preliminary data.</text>
</comment>
<feature type="repeat" description="PPR" evidence="3">
    <location>
        <begin position="767"/>
        <end position="801"/>
    </location>
</feature>
<dbReference type="GO" id="GO:0042134">
    <property type="term" value="F:rRNA primary transcript binding"/>
    <property type="evidence" value="ECO:0007669"/>
    <property type="project" value="TreeGrafter"/>
</dbReference>
<evidence type="ECO:0000256" key="2">
    <source>
        <dbReference type="ARBA" id="ARBA00022737"/>
    </source>
</evidence>
<dbReference type="NCBIfam" id="TIGR00756">
    <property type="entry name" value="PPR"/>
    <property type="match status" value="6"/>
</dbReference>
<feature type="compositionally biased region" description="Basic residues" evidence="4">
    <location>
        <begin position="48"/>
        <end position="87"/>
    </location>
</feature>
<dbReference type="InterPro" id="IPR002885">
    <property type="entry name" value="PPR_rpt"/>
</dbReference>
<feature type="repeat" description="PPR" evidence="3">
    <location>
        <begin position="521"/>
        <end position="555"/>
    </location>
</feature>
<dbReference type="PANTHER" id="PTHR47447">
    <property type="entry name" value="OS03G0856100 PROTEIN"/>
    <property type="match status" value="1"/>
</dbReference>
<gene>
    <name evidence="5" type="ORF">Nepgr_026917</name>
</gene>
<dbReference type="AlphaFoldDB" id="A0AAD3T991"/>
<evidence type="ECO:0000256" key="1">
    <source>
        <dbReference type="ARBA" id="ARBA00007626"/>
    </source>
</evidence>
<dbReference type="InterPro" id="IPR033371">
    <property type="entry name" value="ARGLU1"/>
</dbReference>
<dbReference type="SUPFAM" id="SSF81901">
    <property type="entry name" value="HCP-like"/>
    <property type="match status" value="1"/>
</dbReference>
<dbReference type="PANTHER" id="PTHR47447:SF17">
    <property type="entry name" value="OS12G0638900 PROTEIN"/>
    <property type="match status" value="1"/>
</dbReference>
<feature type="repeat" description="PPR" evidence="3">
    <location>
        <begin position="697"/>
        <end position="731"/>
    </location>
</feature>
<evidence type="ECO:0000313" key="6">
    <source>
        <dbReference type="Proteomes" id="UP001279734"/>
    </source>
</evidence>
<name>A0AAD3T991_NEPGR</name>
<dbReference type="Pfam" id="PF13812">
    <property type="entry name" value="PPR_3"/>
    <property type="match status" value="1"/>
</dbReference>